<dbReference type="EMBL" id="JAUHHV010000010">
    <property type="protein sequence ID" value="KAK1411474.1"/>
    <property type="molecule type" value="Genomic_DNA"/>
</dbReference>
<comment type="caution">
    <text evidence="1">The sequence shown here is derived from an EMBL/GenBank/DDBJ whole genome shotgun (WGS) entry which is preliminary data.</text>
</comment>
<evidence type="ECO:0000313" key="2">
    <source>
        <dbReference type="Proteomes" id="UP001229421"/>
    </source>
</evidence>
<accession>A0AAD8JVA0</accession>
<evidence type="ECO:0000313" key="1">
    <source>
        <dbReference type="EMBL" id="KAK1411474.1"/>
    </source>
</evidence>
<dbReference type="Proteomes" id="UP001229421">
    <property type="component" value="Unassembled WGS sequence"/>
</dbReference>
<name>A0AAD8JVA0_TARER</name>
<dbReference type="AlphaFoldDB" id="A0AAD8JVA0"/>
<keyword evidence="2" id="KW-1185">Reference proteome</keyword>
<gene>
    <name evidence="1" type="ORF">QVD17_38023</name>
</gene>
<sequence length="82" mass="9608">MNKQDFRRHDEDVDFDSVICLSWFNYKVDVSDFDWNFDTGCICKLFYSWKAIALKVVSWTDKGSKLSFFLTLAPNKESYGAC</sequence>
<protein>
    <submittedName>
        <fullName evidence="1">Uncharacterized protein</fullName>
    </submittedName>
</protein>
<reference evidence="1" key="1">
    <citation type="journal article" date="2023" name="bioRxiv">
        <title>Improved chromosome-level genome assembly for marigold (Tagetes erecta).</title>
        <authorList>
            <person name="Jiang F."/>
            <person name="Yuan L."/>
            <person name="Wang S."/>
            <person name="Wang H."/>
            <person name="Xu D."/>
            <person name="Wang A."/>
            <person name="Fan W."/>
        </authorList>
    </citation>
    <scope>NUCLEOTIDE SEQUENCE</scope>
    <source>
        <strain evidence="1">WSJ</strain>
        <tissue evidence="1">Leaf</tissue>
    </source>
</reference>
<organism evidence="1 2">
    <name type="scientific">Tagetes erecta</name>
    <name type="common">African marigold</name>
    <dbReference type="NCBI Taxonomy" id="13708"/>
    <lineage>
        <taxon>Eukaryota</taxon>
        <taxon>Viridiplantae</taxon>
        <taxon>Streptophyta</taxon>
        <taxon>Embryophyta</taxon>
        <taxon>Tracheophyta</taxon>
        <taxon>Spermatophyta</taxon>
        <taxon>Magnoliopsida</taxon>
        <taxon>eudicotyledons</taxon>
        <taxon>Gunneridae</taxon>
        <taxon>Pentapetalae</taxon>
        <taxon>asterids</taxon>
        <taxon>campanulids</taxon>
        <taxon>Asterales</taxon>
        <taxon>Asteraceae</taxon>
        <taxon>Asteroideae</taxon>
        <taxon>Heliantheae alliance</taxon>
        <taxon>Tageteae</taxon>
        <taxon>Tagetes</taxon>
    </lineage>
</organism>
<proteinExistence type="predicted"/>